<reference evidence="3" key="1">
    <citation type="submission" date="2023-07" db="EMBL/GenBank/DDBJ databases">
        <title>draft genome sequence of fig (Ficus carica).</title>
        <authorList>
            <person name="Takahashi T."/>
            <person name="Nishimura K."/>
        </authorList>
    </citation>
    <scope>NUCLEOTIDE SEQUENCE</scope>
</reference>
<dbReference type="Proteomes" id="UP001187192">
    <property type="component" value="Unassembled WGS sequence"/>
</dbReference>
<dbReference type="PANTHER" id="PTHR32266">
    <property type="entry name" value="NICOTIANAMINE SYNTHASE 3"/>
    <property type="match status" value="1"/>
</dbReference>
<evidence type="ECO:0000313" key="3">
    <source>
        <dbReference type="EMBL" id="GMN55191.1"/>
    </source>
</evidence>
<comment type="similarity">
    <text evidence="1 2">Belongs to the nicotianamine synthase (NAS)-like family.</text>
</comment>
<organism evidence="3 4">
    <name type="scientific">Ficus carica</name>
    <name type="common">Common fig</name>
    <dbReference type="NCBI Taxonomy" id="3494"/>
    <lineage>
        <taxon>Eukaryota</taxon>
        <taxon>Viridiplantae</taxon>
        <taxon>Streptophyta</taxon>
        <taxon>Embryophyta</taxon>
        <taxon>Tracheophyta</taxon>
        <taxon>Spermatophyta</taxon>
        <taxon>Magnoliopsida</taxon>
        <taxon>eudicotyledons</taxon>
        <taxon>Gunneridae</taxon>
        <taxon>Pentapetalae</taxon>
        <taxon>rosids</taxon>
        <taxon>fabids</taxon>
        <taxon>Rosales</taxon>
        <taxon>Moraceae</taxon>
        <taxon>Ficeae</taxon>
        <taxon>Ficus</taxon>
    </lineage>
</organism>
<dbReference type="InterPro" id="IPR004298">
    <property type="entry name" value="Nicotian_synth"/>
</dbReference>
<dbReference type="EMBL" id="BTGU01000055">
    <property type="protein sequence ID" value="GMN55191.1"/>
    <property type="molecule type" value="Genomic_DNA"/>
</dbReference>
<comment type="caution">
    <text evidence="3">The sequence shown here is derived from an EMBL/GenBank/DDBJ whole genome shotgun (WGS) entry which is preliminary data.</text>
</comment>
<dbReference type="Pfam" id="PF03059">
    <property type="entry name" value="NAS"/>
    <property type="match status" value="1"/>
</dbReference>
<dbReference type="GO" id="GO:0030410">
    <property type="term" value="F:nicotianamine synthase activity"/>
    <property type="evidence" value="ECO:0007669"/>
    <property type="project" value="UniProtKB-UniRule"/>
</dbReference>
<dbReference type="PROSITE" id="PS51142">
    <property type="entry name" value="NAS"/>
    <property type="match status" value="1"/>
</dbReference>
<evidence type="ECO:0000256" key="2">
    <source>
        <dbReference type="RuleBase" id="RU368095"/>
    </source>
</evidence>
<keyword evidence="2" id="KW-0808">Transferase</keyword>
<protein>
    <recommendedName>
        <fullName evidence="2">Nicotianamine synthase</fullName>
        <ecNumber evidence="2">2.5.1.43</ecNumber>
    </recommendedName>
</protein>
<dbReference type="EC" id="2.5.1.43" evidence="2"/>
<dbReference type="AlphaFoldDB" id="A0AA88B0M2"/>
<accession>A0AA88B0M2</accession>
<proteinExistence type="inferred from homology"/>
<dbReference type="InterPro" id="IPR029063">
    <property type="entry name" value="SAM-dependent_MTases_sf"/>
</dbReference>
<keyword evidence="2" id="KW-0949">S-adenosyl-L-methionine</keyword>
<sequence length="274" mass="30623">MKGYQMTKLSNKVKEIRSKLITLCGQAEGILESHYSTLLASYENPLTQITLFPYHSNYLKLSHLEFNLLTQHFTQVPQKVAFLGSGPLPLSSIILASDHLKTSSFHNYDFDPMANSKASKLVSSDPDLSQRMFFHTSDILNVSDDLKDFEVIFLAALVGMNKEEKAKVIDHLAKNMSPGAILLMRSAHGARVFLYPVIDPCDLQGFEVLSVYHPTDEVINSIIVARKKPMLMKSMNQAICSSILPSKCSEIHGFINPLNHGNIIEEITIDEQLS</sequence>
<dbReference type="PANTHER" id="PTHR32266:SF24">
    <property type="entry name" value="NICOTIANAMINE SYNTHASE"/>
    <property type="match status" value="1"/>
</dbReference>
<gene>
    <name evidence="3" type="ORF">TIFTF001_024309</name>
</gene>
<dbReference type="GO" id="GO:0030418">
    <property type="term" value="P:nicotianamine biosynthetic process"/>
    <property type="evidence" value="ECO:0007669"/>
    <property type="project" value="UniProtKB-UniRule"/>
</dbReference>
<evidence type="ECO:0000256" key="1">
    <source>
        <dbReference type="ARBA" id="ARBA00007009"/>
    </source>
</evidence>
<name>A0AA88B0M2_FICCA</name>
<comment type="catalytic activity">
    <reaction evidence="2">
        <text>3 S-adenosyl-L-methionine = nicotianamine + 3 S-methyl-5'-thioadenosine + 3 H(+)</text>
        <dbReference type="Rhea" id="RHEA:16481"/>
        <dbReference type="ChEBI" id="CHEBI:15378"/>
        <dbReference type="ChEBI" id="CHEBI:17509"/>
        <dbReference type="ChEBI" id="CHEBI:58249"/>
        <dbReference type="ChEBI" id="CHEBI:59789"/>
        <dbReference type="EC" id="2.5.1.43"/>
    </reaction>
</comment>
<keyword evidence="4" id="KW-1185">Reference proteome</keyword>
<dbReference type="Gene3D" id="3.40.50.150">
    <property type="entry name" value="Vaccinia Virus protein VP39"/>
    <property type="match status" value="1"/>
</dbReference>
<comment type="function">
    <text evidence="2">Synthesizes nicotianamine, a polyamine which serves as a sensor for the physiological iron status within the plant, and/or might be involved in the transport of iron.</text>
</comment>
<evidence type="ECO:0000313" key="4">
    <source>
        <dbReference type="Proteomes" id="UP001187192"/>
    </source>
</evidence>